<evidence type="ECO:0000313" key="2">
    <source>
        <dbReference type="WBParaSite" id="jg26512"/>
    </source>
</evidence>
<evidence type="ECO:0000313" key="1">
    <source>
        <dbReference type="Proteomes" id="UP000887574"/>
    </source>
</evidence>
<name>A0A915E4X0_9BILA</name>
<dbReference type="WBParaSite" id="jg26512">
    <property type="protein sequence ID" value="jg26512"/>
    <property type="gene ID" value="jg26512"/>
</dbReference>
<reference evidence="2" key="1">
    <citation type="submission" date="2022-11" db="UniProtKB">
        <authorList>
            <consortium name="WormBaseParasite"/>
        </authorList>
    </citation>
    <scope>IDENTIFICATION</scope>
</reference>
<proteinExistence type="predicted"/>
<sequence length="156" mass="17585">MFKIMTRTGDKGPDKSAVDLTLLAPPVEDPKDLRIRELEKKVVFVRSCIPNVTFTQKKHPVKAKNYIFSCTPVVNKQAVPSRSTNGMLQFEDQSLLANFPITSLFVPENPVPFSNEQVSMEVDAPVDNLQQEQNVPNVQNQENQPHQVEEILKVIS</sequence>
<protein>
    <submittedName>
        <fullName evidence="2">Uncharacterized protein</fullName>
    </submittedName>
</protein>
<dbReference type="AlphaFoldDB" id="A0A915E4X0"/>
<organism evidence="1 2">
    <name type="scientific">Ditylenchus dipsaci</name>
    <dbReference type="NCBI Taxonomy" id="166011"/>
    <lineage>
        <taxon>Eukaryota</taxon>
        <taxon>Metazoa</taxon>
        <taxon>Ecdysozoa</taxon>
        <taxon>Nematoda</taxon>
        <taxon>Chromadorea</taxon>
        <taxon>Rhabditida</taxon>
        <taxon>Tylenchina</taxon>
        <taxon>Tylenchomorpha</taxon>
        <taxon>Sphaerularioidea</taxon>
        <taxon>Anguinidae</taxon>
        <taxon>Anguininae</taxon>
        <taxon>Ditylenchus</taxon>
    </lineage>
</organism>
<dbReference type="Proteomes" id="UP000887574">
    <property type="component" value="Unplaced"/>
</dbReference>
<accession>A0A915E4X0</accession>
<keyword evidence="1" id="KW-1185">Reference proteome</keyword>